<sequence length="345" mass="40179">MLCVQQISLHAQERSLSAQLDALVQKMHRLLSDGSERSILARAVFDLELRVVRLRGYRDGLLQGCHQLKEVVTTRHAELQGLQAKRQRILDFRHLVKEKQENIRVLIKGTSFIKSQLRKDQAEIQDFIKKKLLPQAQQLELETQQLRDHVDRTVQQFGAVALPCLLRRELSGPRCVPAHELSIHRLSRTAPAEYRAFLNVCNGAAFPLYKAPEELLPHMAELKKMLPFLRARLASKQRALGNLQHQLEKAPEPDVPALVCRVQAHDREQARELLPRIQQVTEQCRWRMEHWQEVQAVIDAWWEQPGQFVLPGERRLGFTLQQWLERWTLATRALQQQQQQQHSWA</sequence>
<protein>
    <recommendedName>
        <fullName evidence="3">HAUS augmin-like complex subunit 5</fullName>
    </recommendedName>
</protein>
<dbReference type="PANTHER" id="PTHR28588">
    <property type="entry name" value="HAUS AUGMIN-LIKE COMPLEX SUBUNIT 5"/>
    <property type="match status" value="1"/>
</dbReference>
<dbReference type="GO" id="GO:0007098">
    <property type="term" value="P:centrosome cycle"/>
    <property type="evidence" value="ECO:0007669"/>
    <property type="project" value="TreeGrafter"/>
</dbReference>
<keyword evidence="2" id="KW-1185">Reference proteome</keyword>
<accession>A0A8D2KS68</accession>
<evidence type="ECO:0008006" key="3">
    <source>
        <dbReference type="Google" id="ProtNLM"/>
    </source>
</evidence>
<name>A0A8D2KS68_VARKO</name>
<dbReference type="Ensembl" id="ENSVKKT00000003417.1">
    <property type="protein sequence ID" value="ENSVKKP00000003324.1"/>
    <property type="gene ID" value="ENSVKKG00000002571.1"/>
</dbReference>
<dbReference type="AlphaFoldDB" id="A0A8D2KS68"/>
<dbReference type="GO" id="GO:0005813">
    <property type="term" value="C:centrosome"/>
    <property type="evidence" value="ECO:0007669"/>
    <property type="project" value="TreeGrafter"/>
</dbReference>
<proteinExistence type="predicted"/>
<evidence type="ECO:0000313" key="1">
    <source>
        <dbReference type="Ensembl" id="ENSVKKP00000003324.1"/>
    </source>
</evidence>
<reference evidence="1" key="2">
    <citation type="submission" date="2025-09" db="UniProtKB">
        <authorList>
            <consortium name="Ensembl"/>
        </authorList>
    </citation>
    <scope>IDENTIFICATION</scope>
</reference>
<dbReference type="Proteomes" id="UP000694545">
    <property type="component" value="Unplaced"/>
</dbReference>
<dbReference type="Pfam" id="PF14817">
    <property type="entry name" value="HAUS5"/>
    <property type="match status" value="1"/>
</dbReference>
<dbReference type="InterPro" id="IPR029131">
    <property type="entry name" value="HAUS5"/>
</dbReference>
<dbReference type="GO" id="GO:0051225">
    <property type="term" value="P:spindle assembly"/>
    <property type="evidence" value="ECO:0007669"/>
    <property type="project" value="InterPro"/>
</dbReference>
<organism evidence="1 2">
    <name type="scientific">Varanus komodoensis</name>
    <name type="common">Komodo dragon</name>
    <dbReference type="NCBI Taxonomy" id="61221"/>
    <lineage>
        <taxon>Eukaryota</taxon>
        <taxon>Metazoa</taxon>
        <taxon>Chordata</taxon>
        <taxon>Craniata</taxon>
        <taxon>Vertebrata</taxon>
        <taxon>Euteleostomi</taxon>
        <taxon>Lepidosauria</taxon>
        <taxon>Squamata</taxon>
        <taxon>Bifurcata</taxon>
        <taxon>Unidentata</taxon>
        <taxon>Episquamata</taxon>
        <taxon>Toxicofera</taxon>
        <taxon>Anguimorpha</taxon>
        <taxon>Paleoanguimorpha</taxon>
        <taxon>Varanoidea</taxon>
        <taxon>Varanidae</taxon>
        <taxon>Varanus</taxon>
    </lineage>
</organism>
<evidence type="ECO:0000313" key="2">
    <source>
        <dbReference type="Proteomes" id="UP000694545"/>
    </source>
</evidence>
<dbReference type="OMA" id="ETILMFR"/>
<dbReference type="GO" id="GO:0070652">
    <property type="term" value="C:HAUS complex"/>
    <property type="evidence" value="ECO:0007669"/>
    <property type="project" value="InterPro"/>
</dbReference>
<reference evidence="1" key="1">
    <citation type="submission" date="2025-08" db="UniProtKB">
        <authorList>
            <consortium name="Ensembl"/>
        </authorList>
    </citation>
    <scope>IDENTIFICATION</scope>
</reference>
<dbReference type="PANTHER" id="PTHR28588:SF1">
    <property type="entry name" value="HAUS AUGMIN-LIKE COMPLEX SUBUNIT 5"/>
    <property type="match status" value="1"/>
</dbReference>